<dbReference type="InterPro" id="IPR003439">
    <property type="entry name" value="ABC_transporter-like_ATP-bd"/>
</dbReference>
<comment type="caution">
    <text evidence="5">The sequence shown here is derived from an EMBL/GenBank/DDBJ whole genome shotgun (WGS) entry which is preliminary data.</text>
</comment>
<keyword evidence="6" id="KW-1185">Reference proteome</keyword>
<evidence type="ECO:0000256" key="2">
    <source>
        <dbReference type="ARBA" id="ARBA00022741"/>
    </source>
</evidence>
<evidence type="ECO:0000313" key="5">
    <source>
        <dbReference type="EMBL" id="MFD1130275.1"/>
    </source>
</evidence>
<name>A0ABW3Q8B6_9BACL</name>
<evidence type="ECO:0000313" key="6">
    <source>
        <dbReference type="Proteomes" id="UP001597169"/>
    </source>
</evidence>
<dbReference type="PANTHER" id="PTHR42788">
    <property type="entry name" value="TAURINE IMPORT ATP-BINDING PROTEIN-RELATED"/>
    <property type="match status" value="1"/>
</dbReference>
<dbReference type="PROSITE" id="PS00211">
    <property type="entry name" value="ABC_TRANSPORTER_1"/>
    <property type="match status" value="1"/>
</dbReference>
<dbReference type="PANTHER" id="PTHR42788:SF2">
    <property type="entry name" value="ABC TRANSPORTER ATP-BINDING PROTEIN"/>
    <property type="match status" value="1"/>
</dbReference>
<evidence type="ECO:0000256" key="3">
    <source>
        <dbReference type="ARBA" id="ARBA00022840"/>
    </source>
</evidence>
<sequence>MDPLLEVSDIRLSFRQKKQQLHVLDHISLTVGQGEFVSIIGPSGSGKSSLFQIIGGLLQPHAGTIRLDGEVVTGTRGNISYMPQQPALLPWRTIADNIKLGSEVAPARFRSRQGADYELTTQQWMAKAGLSGFEDMYPHKLSGGMQQRAAFLRALLSPQELMLLDEPFSALDALTRSEMQEWLLGIWEQSKRSVLFITHNIEEALLLSDRIYVFSNRPATVLHEVKVPFARPRQEVLTEDPHFLRLKREISEWMREERRKQPVSSSPYPNMK</sequence>
<gene>
    <name evidence="5" type="ORF">ACFQ3J_19190</name>
</gene>
<dbReference type="RefSeq" id="WP_091159390.1">
    <property type="nucleotide sequence ID" value="NZ_JBHTKX010000003.1"/>
</dbReference>
<keyword evidence="3 5" id="KW-0067">ATP-binding</keyword>
<dbReference type="InterPro" id="IPR003593">
    <property type="entry name" value="AAA+_ATPase"/>
</dbReference>
<protein>
    <submittedName>
        <fullName evidence="5">ABC transporter ATP-binding protein</fullName>
    </submittedName>
</protein>
<dbReference type="EMBL" id="JBHTKX010000003">
    <property type="protein sequence ID" value="MFD1130275.1"/>
    <property type="molecule type" value="Genomic_DNA"/>
</dbReference>
<dbReference type="Pfam" id="PF00005">
    <property type="entry name" value="ABC_tran"/>
    <property type="match status" value="1"/>
</dbReference>
<dbReference type="CDD" id="cd03293">
    <property type="entry name" value="ABC_NrtD_SsuB_transporters"/>
    <property type="match status" value="1"/>
</dbReference>
<dbReference type="GO" id="GO:0005524">
    <property type="term" value="F:ATP binding"/>
    <property type="evidence" value="ECO:0007669"/>
    <property type="project" value="UniProtKB-KW"/>
</dbReference>
<dbReference type="PROSITE" id="PS50893">
    <property type="entry name" value="ABC_TRANSPORTER_2"/>
    <property type="match status" value="1"/>
</dbReference>
<reference evidence="6" key="1">
    <citation type="journal article" date="2019" name="Int. J. Syst. Evol. Microbiol.">
        <title>The Global Catalogue of Microorganisms (GCM) 10K type strain sequencing project: providing services to taxonomists for standard genome sequencing and annotation.</title>
        <authorList>
            <consortium name="The Broad Institute Genomics Platform"/>
            <consortium name="The Broad Institute Genome Sequencing Center for Infectious Disease"/>
            <person name="Wu L."/>
            <person name="Ma J."/>
        </authorList>
    </citation>
    <scope>NUCLEOTIDE SEQUENCE [LARGE SCALE GENOMIC DNA]</scope>
    <source>
        <strain evidence="6">CCUG 53519</strain>
    </source>
</reference>
<dbReference type="SMART" id="SM00382">
    <property type="entry name" value="AAA"/>
    <property type="match status" value="1"/>
</dbReference>
<dbReference type="Gene3D" id="3.40.50.300">
    <property type="entry name" value="P-loop containing nucleotide triphosphate hydrolases"/>
    <property type="match status" value="1"/>
</dbReference>
<organism evidence="5 6">
    <name type="scientific">Paenibacillus provencensis</name>
    <dbReference type="NCBI Taxonomy" id="441151"/>
    <lineage>
        <taxon>Bacteria</taxon>
        <taxon>Bacillati</taxon>
        <taxon>Bacillota</taxon>
        <taxon>Bacilli</taxon>
        <taxon>Bacillales</taxon>
        <taxon>Paenibacillaceae</taxon>
        <taxon>Paenibacillus</taxon>
    </lineage>
</organism>
<dbReference type="Proteomes" id="UP001597169">
    <property type="component" value="Unassembled WGS sequence"/>
</dbReference>
<dbReference type="InterPro" id="IPR017871">
    <property type="entry name" value="ABC_transporter-like_CS"/>
</dbReference>
<accession>A0ABW3Q8B6</accession>
<proteinExistence type="predicted"/>
<evidence type="ECO:0000259" key="4">
    <source>
        <dbReference type="PROSITE" id="PS50893"/>
    </source>
</evidence>
<feature type="domain" description="ABC transporter" evidence="4">
    <location>
        <begin position="5"/>
        <end position="241"/>
    </location>
</feature>
<evidence type="ECO:0000256" key="1">
    <source>
        <dbReference type="ARBA" id="ARBA00022448"/>
    </source>
</evidence>
<keyword evidence="2" id="KW-0547">Nucleotide-binding</keyword>
<keyword evidence="1" id="KW-0813">Transport</keyword>
<dbReference type="InterPro" id="IPR050166">
    <property type="entry name" value="ABC_transporter_ATP-bind"/>
</dbReference>
<dbReference type="SUPFAM" id="SSF52540">
    <property type="entry name" value="P-loop containing nucleoside triphosphate hydrolases"/>
    <property type="match status" value="1"/>
</dbReference>
<dbReference type="InterPro" id="IPR027417">
    <property type="entry name" value="P-loop_NTPase"/>
</dbReference>